<reference evidence="7 8" key="1">
    <citation type="journal article" date="2014" name="BMC Genomics">
        <title>Architecture and functions of a multipartite genome of the methylotrophic bacterium Paracoccus aminophilus JCM 7686, containing primary and secondary chromids.</title>
        <authorList>
            <person name="Dziewit L."/>
            <person name="Czarnecki J."/>
            <person name="Wibberg D."/>
            <person name="Radlinska M."/>
            <person name="Mrozek P."/>
            <person name="Szymczak M."/>
            <person name="Schluter A."/>
            <person name="Puhler A."/>
            <person name="Bartosik D."/>
        </authorList>
    </citation>
    <scope>NUCLEOTIDE SEQUENCE [LARGE SCALE GENOMIC DNA]</scope>
    <source>
        <strain evidence="7">JCM 7686</strain>
    </source>
</reference>
<dbReference type="Gene3D" id="1.10.530.10">
    <property type="match status" value="1"/>
</dbReference>
<dbReference type="GO" id="GO:0004553">
    <property type="term" value="F:hydrolase activity, hydrolyzing O-glycosyl compounds"/>
    <property type="evidence" value="ECO:0007669"/>
    <property type="project" value="InterPro"/>
</dbReference>
<dbReference type="PATRIC" id="fig|1367847.3.peg.436"/>
<evidence type="ECO:0000256" key="3">
    <source>
        <dbReference type="ARBA" id="ARBA00022729"/>
    </source>
</evidence>
<comment type="similarity">
    <text evidence="1">Belongs to the transglycosylase Slt family.</text>
</comment>
<dbReference type="Gene3D" id="1.25.20.10">
    <property type="entry name" value="Bacterial muramidases"/>
    <property type="match status" value="1"/>
</dbReference>
<dbReference type="SUPFAM" id="SSF53955">
    <property type="entry name" value="Lysozyme-like"/>
    <property type="match status" value="1"/>
</dbReference>
<gene>
    <name evidence="7" type="ORF">JCM7686_0492</name>
</gene>
<evidence type="ECO:0000256" key="1">
    <source>
        <dbReference type="ARBA" id="ARBA00007734"/>
    </source>
</evidence>
<dbReference type="CDD" id="cd13401">
    <property type="entry name" value="Slt70-like"/>
    <property type="match status" value="1"/>
</dbReference>
<dbReference type="PANTHER" id="PTHR37423:SF2">
    <property type="entry name" value="MEMBRANE-BOUND LYTIC MUREIN TRANSGLYCOSYLASE C"/>
    <property type="match status" value="1"/>
</dbReference>
<dbReference type="KEGG" id="pami:JCM7686_0492"/>
<dbReference type="Proteomes" id="UP000015480">
    <property type="component" value="Chromosome"/>
</dbReference>
<dbReference type="EC" id="3.2.1.-" evidence="7"/>
<keyword evidence="3 5" id="KW-0732">Signal</keyword>
<feature type="region of interest" description="Disordered" evidence="4">
    <location>
        <begin position="699"/>
        <end position="746"/>
    </location>
</feature>
<dbReference type="STRING" id="1367847.JCM7686_0492"/>
<evidence type="ECO:0000256" key="5">
    <source>
        <dbReference type="SAM" id="SignalP"/>
    </source>
</evidence>
<dbReference type="SUPFAM" id="SSF48435">
    <property type="entry name" value="Bacterial muramidases"/>
    <property type="match status" value="1"/>
</dbReference>
<evidence type="ECO:0000259" key="6">
    <source>
        <dbReference type="Pfam" id="PF01464"/>
    </source>
</evidence>
<dbReference type="RefSeq" id="WP_020949240.1">
    <property type="nucleotide sequence ID" value="NC_022041.1"/>
</dbReference>
<evidence type="ECO:0000313" key="7">
    <source>
        <dbReference type="EMBL" id="AGT07601.1"/>
    </source>
</evidence>
<dbReference type="AlphaFoldDB" id="S5YQT0"/>
<feature type="chain" id="PRO_5004535066" evidence="5">
    <location>
        <begin position="25"/>
        <end position="746"/>
    </location>
</feature>
<keyword evidence="7" id="KW-0378">Hydrolase</keyword>
<dbReference type="InterPro" id="IPR023346">
    <property type="entry name" value="Lysozyme-like_dom_sf"/>
</dbReference>
<feature type="domain" description="Transglycosylase SLT" evidence="6">
    <location>
        <begin position="493"/>
        <end position="597"/>
    </location>
</feature>
<comment type="similarity">
    <text evidence="2">Belongs to the virb1 family.</text>
</comment>
<keyword evidence="8" id="KW-1185">Reference proteome</keyword>
<dbReference type="EMBL" id="CP006650">
    <property type="protein sequence ID" value="AGT07601.1"/>
    <property type="molecule type" value="Genomic_DNA"/>
</dbReference>
<dbReference type="eggNOG" id="COG0741">
    <property type="taxonomic scope" value="Bacteria"/>
</dbReference>
<organism evidence="7 8">
    <name type="scientific">Paracoccus aminophilus JCM 7686</name>
    <dbReference type="NCBI Taxonomy" id="1367847"/>
    <lineage>
        <taxon>Bacteria</taxon>
        <taxon>Pseudomonadati</taxon>
        <taxon>Pseudomonadota</taxon>
        <taxon>Alphaproteobacteria</taxon>
        <taxon>Rhodobacterales</taxon>
        <taxon>Paracoccaceae</taxon>
        <taxon>Paracoccus</taxon>
    </lineage>
</organism>
<protein>
    <submittedName>
        <fullName evidence="7">Murein transglycosylase</fullName>
        <ecNumber evidence="7">3.2.1.-</ecNumber>
    </submittedName>
</protein>
<proteinExistence type="inferred from homology"/>
<feature type="compositionally biased region" description="Low complexity" evidence="4">
    <location>
        <begin position="729"/>
        <end position="746"/>
    </location>
</feature>
<evidence type="ECO:0000256" key="4">
    <source>
        <dbReference type="SAM" id="MobiDB-lite"/>
    </source>
</evidence>
<dbReference type="HOGENOM" id="CLU_015184_0_1_5"/>
<keyword evidence="7" id="KW-0326">Glycosidase</keyword>
<dbReference type="PANTHER" id="PTHR37423">
    <property type="entry name" value="SOLUBLE LYTIC MUREIN TRANSGLYCOSYLASE-RELATED"/>
    <property type="match status" value="1"/>
</dbReference>
<feature type="signal peptide" evidence="5">
    <location>
        <begin position="1"/>
        <end position="24"/>
    </location>
</feature>
<dbReference type="GO" id="GO:0042597">
    <property type="term" value="C:periplasmic space"/>
    <property type="evidence" value="ECO:0007669"/>
    <property type="project" value="InterPro"/>
</dbReference>
<evidence type="ECO:0000313" key="8">
    <source>
        <dbReference type="Proteomes" id="UP000015480"/>
    </source>
</evidence>
<name>S5YQT0_PARAH</name>
<accession>S5YQT0</accession>
<dbReference type="InterPro" id="IPR008939">
    <property type="entry name" value="Lytic_TGlycosylase_superhlx_U"/>
</dbReference>
<evidence type="ECO:0000256" key="2">
    <source>
        <dbReference type="ARBA" id="ARBA00009387"/>
    </source>
</evidence>
<dbReference type="Pfam" id="PF01464">
    <property type="entry name" value="SLT"/>
    <property type="match status" value="1"/>
</dbReference>
<feature type="compositionally biased region" description="Low complexity" evidence="4">
    <location>
        <begin position="699"/>
        <end position="718"/>
    </location>
</feature>
<sequence>MLYPLRDRLLGLILAVAAASPAAAENLVDMGRALGAASGRDWAGAEMAAARSGPIALDLIFWQKLRAGQGSWPEYRDFALRNGDWPGLELFYRRGDAVLTPDLPPAEVIRWFETRKPDTLNGETAYIAALQKADPKAVAAELARFWTEVVLTAPEETAFLASYGDRVKGADDARITRLLDQGEALAAERMIGRASPNVAAVAKARIALQAGRPGVDTAILALPQAQQADAGLALDRFRWRVKNKLSDLARDLMIERSTSAEALRDPGAWSGLRADYARAALRARDWVLAEKFAANHFLPEGHKDYPDLEWLAGYAALKGGAPDRALGHFRHLEAKGATPITLSRALYWQGRAYEAMGAPAAAKAAYTRAADHQTAFYGQLASEKIGAPMRPELALPGRAVESLPEWRGTPLTQNRLWQAGVWLAAAGYPEQGQRFFMQLAETAPPEDIGRMARLMMELRQPWHALRLAKAAAAKGGIYPAAYFPLTGLELNDHGIAPELVLAIARRESEFNHTANSHAGAKGLMQVMPGTARDMARVIGEPYDFARLTTDAEYNARLGSAYLRGLEDRFGYSVALISSGYNAGPGRPARWLTDLGDLRKNADPIDWVEMIPLDETRNYVMRVAEALPIYRARIHGTPQSLIPTWDLNGGGLMPPPPPPPIRLAVSARPPKPMRPLIEMAAGGVLRAVLAPVGVAPAGMASGAAPGPAAVSPAPASAPQGGTGTETMTEASASGSNPAGSSAASATR</sequence>
<dbReference type="InterPro" id="IPR008258">
    <property type="entry name" value="Transglycosylase_SLT_dom_1"/>
</dbReference>